<dbReference type="InterPro" id="IPR037682">
    <property type="entry name" value="TonB_C"/>
</dbReference>
<dbReference type="NCBIfam" id="TIGR01352">
    <property type="entry name" value="tonB_Cterm"/>
    <property type="match status" value="1"/>
</dbReference>
<keyword evidence="3 6" id="KW-1133">Transmembrane helix</keyword>
<evidence type="ECO:0000313" key="9">
    <source>
        <dbReference type="Proteomes" id="UP001161497"/>
    </source>
</evidence>
<evidence type="ECO:0000259" key="7">
    <source>
        <dbReference type="PROSITE" id="PS52015"/>
    </source>
</evidence>
<evidence type="ECO:0000256" key="2">
    <source>
        <dbReference type="ARBA" id="ARBA00022692"/>
    </source>
</evidence>
<feature type="region of interest" description="Disordered" evidence="5">
    <location>
        <begin position="98"/>
        <end position="132"/>
    </location>
</feature>
<keyword evidence="2 6" id="KW-0812">Transmembrane</keyword>
<proteinExistence type="predicted"/>
<sequence>MYVTHSQKNKDLHKRHLFWKIFLLVASLHLAIIFCFFLIHSFNKPAQPKTSYFQFMPSSPSHEPSNVKLHADNTSKEMTKKAEKTNASSFGIAEENHSKFSSNRNTIKSSQRKHSVADKELKRSDSLPQPKHTVVPDLTEVTRKIPIQPKTSSLEENKNKNFANNEPVTTGTEPGDYERYYLLIREKLYSLWDQPVELLGLGLSATIEMTVESNGKVRQFKLLQSSGNEKFDQSALEAIKKLESIGEPRPSTIPEVITVKFQMAE</sequence>
<dbReference type="Gene3D" id="3.30.1150.10">
    <property type="match status" value="1"/>
</dbReference>
<feature type="compositionally biased region" description="Polar residues" evidence="5">
    <location>
        <begin position="99"/>
        <end position="109"/>
    </location>
</feature>
<evidence type="ECO:0000256" key="1">
    <source>
        <dbReference type="ARBA" id="ARBA00004167"/>
    </source>
</evidence>
<dbReference type="EMBL" id="OX458932">
    <property type="protein sequence ID" value="CAI9086793.1"/>
    <property type="molecule type" value="Genomic_DNA"/>
</dbReference>
<comment type="subcellular location">
    <subcellularLocation>
        <location evidence="1">Membrane</location>
        <topology evidence="1">Single-pass membrane protein</topology>
    </subcellularLocation>
</comment>
<reference evidence="8" key="1">
    <citation type="submission" date="2023-03" db="EMBL/GenBank/DDBJ databases">
        <authorList>
            <person name="Cremers G."/>
            <person name="Picone N."/>
        </authorList>
    </citation>
    <scope>NUCLEOTIDE SEQUENCE</scope>
    <source>
        <strain evidence="8">Sample_alias</strain>
    </source>
</reference>
<organism evidence="8 9">
    <name type="scientific">Candidatus Methylacidiphilum fumarolicum</name>
    <dbReference type="NCBI Taxonomy" id="591154"/>
    <lineage>
        <taxon>Bacteria</taxon>
        <taxon>Pseudomonadati</taxon>
        <taxon>Verrucomicrobiota</taxon>
        <taxon>Methylacidiphilae</taxon>
        <taxon>Methylacidiphilales</taxon>
        <taxon>Methylacidiphilaceae</taxon>
        <taxon>Methylacidiphilum (ex Ratnadevi et al. 2023)</taxon>
    </lineage>
</organism>
<dbReference type="Proteomes" id="UP001161497">
    <property type="component" value="Chromosome"/>
</dbReference>
<evidence type="ECO:0000256" key="5">
    <source>
        <dbReference type="SAM" id="MobiDB-lite"/>
    </source>
</evidence>
<dbReference type="SUPFAM" id="SSF74653">
    <property type="entry name" value="TolA/TonB C-terminal domain"/>
    <property type="match status" value="1"/>
</dbReference>
<accession>A0ABM9IGE7</accession>
<feature type="domain" description="TonB C-terminal" evidence="7">
    <location>
        <begin position="177"/>
        <end position="265"/>
    </location>
</feature>
<dbReference type="PROSITE" id="PS52015">
    <property type="entry name" value="TONB_CTD"/>
    <property type="match status" value="1"/>
</dbReference>
<name>A0ABM9IGE7_9BACT</name>
<keyword evidence="4 6" id="KW-0472">Membrane</keyword>
<evidence type="ECO:0000256" key="4">
    <source>
        <dbReference type="ARBA" id="ARBA00023136"/>
    </source>
</evidence>
<evidence type="ECO:0000313" key="8">
    <source>
        <dbReference type="EMBL" id="CAI9086793.1"/>
    </source>
</evidence>
<feature type="compositionally biased region" description="Basic and acidic residues" evidence="5">
    <location>
        <begin position="115"/>
        <end position="125"/>
    </location>
</feature>
<feature type="transmembrane region" description="Helical" evidence="6">
    <location>
        <begin position="21"/>
        <end position="42"/>
    </location>
</feature>
<dbReference type="Pfam" id="PF13103">
    <property type="entry name" value="TonB_2"/>
    <property type="match status" value="1"/>
</dbReference>
<dbReference type="InterPro" id="IPR006260">
    <property type="entry name" value="TonB/TolA_C"/>
</dbReference>
<protein>
    <submittedName>
        <fullName evidence="8">Periplasmic protein TonB</fullName>
    </submittedName>
</protein>
<evidence type="ECO:0000256" key="6">
    <source>
        <dbReference type="SAM" id="Phobius"/>
    </source>
</evidence>
<gene>
    <name evidence="8" type="ORF">MFUM_2489</name>
</gene>
<keyword evidence="9" id="KW-1185">Reference proteome</keyword>
<evidence type="ECO:0000256" key="3">
    <source>
        <dbReference type="ARBA" id="ARBA00022989"/>
    </source>
</evidence>